<evidence type="ECO:0000313" key="2">
    <source>
        <dbReference type="EMBL" id="KAK3788715.1"/>
    </source>
</evidence>
<comment type="caution">
    <text evidence="2">The sequence shown here is derived from an EMBL/GenBank/DDBJ whole genome shotgun (WGS) entry which is preliminary data.</text>
</comment>
<reference evidence="2" key="1">
    <citation type="journal article" date="2023" name="G3 (Bethesda)">
        <title>A reference genome for the long-term kleptoplast-retaining sea slug Elysia crispata morphotype clarki.</title>
        <authorList>
            <person name="Eastman K.E."/>
            <person name="Pendleton A.L."/>
            <person name="Shaikh M.A."/>
            <person name="Suttiyut T."/>
            <person name="Ogas R."/>
            <person name="Tomko P."/>
            <person name="Gavelis G."/>
            <person name="Widhalm J.R."/>
            <person name="Wisecaver J.H."/>
        </authorList>
    </citation>
    <scope>NUCLEOTIDE SEQUENCE</scope>
    <source>
        <strain evidence="2">ECLA1</strain>
    </source>
</reference>
<proteinExistence type="predicted"/>
<sequence length="123" mass="14066">MSWTNGTSSDYEIKKAPNGQPRRAAQRNVQLLVEAKSLPRRLVSERRARDSCRSATCRSAQLTAHKKSLRRTRCADCQTREGGDIWRESYFLQGHLHPTQSSSFRNVEPPLSNERRLLNKTLG</sequence>
<evidence type="ECO:0000256" key="1">
    <source>
        <dbReference type="SAM" id="MobiDB-lite"/>
    </source>
</evidence>
<organism evidence="2 3">
    <name type="scientific">Elysia crispata</name>
    <name type="common">lettuce slug</name>
    <dbReference type="NCBI Taxonomy" id="231223"/>
    <lineage>
        <taxon>Eukaryota</taxon>
        <taxon>Metazoa</taxon>
        <taxon>Spiralia</taxon>
        <taxon>Lophotrochozoa</taxon>
        <taxon>Mollusca</taxon>
        <taxon>Gastropoda</taxon>
        <taxon>Heterobranchia</taxon>
        <taxon>Euthyneura</taxon>
        <taxon>Panpulmonata</taxon>
        <taxon>Sacoglossa</taxon>
        <taxon>Placobranchoidea</taxon>
        <taxon>Plakobranchidae</taxon>
        <taxon>Elysia</taxon>
    </lineage>
</organism>
<dbReference type="EMBL" id="JAWDGP010001738">
    <property type="protein sequence ID" value="KAK3788715.1"/>
    <property type="molecule type" value="Genomic_DNA"/>
</dbReference>
<dbReference type="AlphaFoldDB" id="A0AAE1E060"/>
<name>A0AAE1E060_9GAST</name>
<dbReference type="Proteomes" id="UP001283361">
    <property type="component" value="Unassembled WGS sequence"/>
</dbReference>
<feature type="region of interest" description="Disordered" evidence="1">
    <location>
        <begin position="1"/>
        <end position="25"/>
    </location>
</feature>
<feature type="compositionally biased region" description="Polar residues" evidence="1">
    <location>
        <begin position="1"/>
        <end position="10"/>
    </location>
</feature>
<feature type="region of interest" description="Disordered" evidence="1">
    <location>
        <begin position="98"/>
        <end position="123"/>
    </location>
</feature>
<keyword evidence="3" id="KW-1185">Reference proteome</keyword>
<accession>A0AAE1E060</accession>
<gene>
    <name evidence="2" type="ORF">RRG08_029169</name>
</gene>
<evidence type="ECO:0000313" key="3">
    <source>
        <dbReference type="Proteomes" id="UP001283361"/>
    </source>
</evidence>
<protein>
    <submittedName>
        <fullName evidence="2">Uncharacterized protein</fullName>
    </submittedName>
</protein>